<sequence>MAKSSPQLDMQVLLDLRQRFPEIPEGVVSQCMLQLFHFN</sequence>
<dbReference type="GO" id="GO:0016301">
    <property type="term" value="F:kinase activity"/>
    <property type="evidence" value="ECO:0007669"/>
    <property type="project" value="UniProtKB-KW"/>
</dbReference>
<proteinExistence type="predicted"/>
<dbReference type="GO" id="GO:0043123">
    <property type="term" value="P:positive regulation of canonical NF-kappaB signal transduction"/>
    <property type="evidence" value="ECO:0007669"/>
    <property type="project" value="TreeGrafter"/>
</dbReference>
<dbReference type="PANTHER" id="PTHR46253:SF3">
    <property type="entry name" value="TGF-BETA-ACTIVATED KINASE 1 AND MAP3K7-BINDING PROTEIN 3"/>
    <property type="match status" value="1"/>
</dbReference>
<dbReference type="Proteomes" id="UP000550707">
    <property type="component" value="Unassembled WGS sequence"/>
</dbReference>
<dbReference type="AlphaFoldDB" id="A0A7J8J896"/>
<keyword evidence="2" id="KW-1185">Reference proteome</keyword>
<dbReference type="EMBL" id="JACASF010000002">
    <property type="protein sequence ID" value="KAF6493087.1"/>
    <property type="molecule type" value="Genomic_DNA"/>
</dbReference>
<reference evidence="1 2" key="1">
    <citation type="journal article" date="2020" name="Nature">
        <title>Six reference-quality genomes reveal evolution of bat adaptations.</title>
        <authorList>
            <person name="Jebb D."/>
            <person name="Huang Z."/>
            <person name="Pippel M."/>
            <person name="Hughes G.M."/>
            <person name="Lavrichenko K."/>
            <person name="Devanna P."/>
            <person name="Winkler S."/>
            <person name="Jermiin L.S."/>
            <person name="Skirmuntt E.C."/>
            <person name="Katzourakis A."/>
            <person name="Burkitt-Gray L."/>
            <person name="Ray D.A."/>
            <person name="Sullivan K.A.M."/>
            <person name="Roscito J.G."/>
            <person name="Kirilenko B.M."/>
            <person name="Davalos L.M."/>
            <person name="Corthals A.P."/>
            <person name="Power M.L."/>
            <person name="Jones G."/>
            <person name="Ransome R.D."/>
            <person name="Dechmann D.K.N."/>
            <person name="Locatelli A.G."/>
            <person name="Puechmaille S.J."/>
            <person name="Fedrigo O."/>
            <person name="Jarvis E.D."/>
            <person name="Hiller M."/>
            <person name="Vernes S.C."/>
            <person name="Myers E.W."/>
            <person name="Teeling E.C."/>
        </authorList>
    </citation>
    <scope>NUCLEOTIDE SEQUENCE [LARGE SCALE GENOMIC DNA]</scope>
    <source>
        <strain evidence="1">MMolMol1</strain>
        <tissue evidence="1">Muscle</tissue>
    </source>
</reference>
<dbReference type="Gene3D" id="1.10.8.10">
    <property type="entry name" value="DNA helicase RuvA subunit, C-terminal domain"/>
    <property type="match status" value="1"/>
</dbReference>
<accession>A0A7J8J896</accession>
<comment type="caution">
    <text evidence="1">The sequence shown here is derived from an EMBL/GenBank/DDBJ whole genome shotgun (WGS) entry which is preliminary data.</text>
</comment>
<keyword evidence="1" id="KW-0808">Transferase</keyword>
<dbReference type="PANTHER" id="PTHR46253">
    <property type="entry name" value="TGF-BETA-ACTIVATED KINASE 1 AND MAP3K7-BINDING PROTEIN TAB"/>
    <property type="match status" value="1"/>
</dbReference>
<dbReference type="GO" id="GO:0070062">
    <property type="term" value="C:extracellular exosome"/>
    <property type="evidence" value="ECO:0007669"/>
    <property type="project" value="TreeGrafter"/>
</dbReference>
<keyword evidence="1" id="KW-0418">Kinase</keyword>
<evidence type="ECO:0000313" key="2">
    <source>
        <dbReference type="Proteomes" id="UP000550707"/>
    </source>
</evidence>
<organism evidence="1 2">
    <name type="scientific">Molossus molossus</name>
    <name type="common">Pallas' mastiff bat</name>
    <name type="synonym">Vespertilio molossus</name>
    <dbReference type="NCBI Taxonomy" id="27622"/>
    <lineage>
        <taxon>Eukaryota</taxon>
        <taxon>Metazoa</taxon>
        <taxon>Chordata</taxon>
        <taxon>Craniata</taxon>
        <taxon>Vertebrata</taxon>
        <taxon>Euteleostomi</taxon>
        <taxon>Mammalia</taxon>
        <taxon>Eutheria</taxon>
        <taxon>Laurasiatheria</taxon>
        <taxon>Chiroptera</taxon>
        <taxon>Yangochiroptera</taxon>
        <taxon>Molossidae</taxon>
        <taxon>Molossus</taxon>
    </lineage>
</organism>
<evidence type="ECO:0000313" key="1">
    <source>
        <dbReference type="EMBL" id="KAF6493087.1"/>
    </source>
</evidence>
<protein>
    <submittedName>
        <fullName evidence="1">TGF-beta activated kinase 1 (MAP3K7) binding protein 3</fullName>
    </submittedName>
</protein>
<name>A0A7J8J896_MOLMO</name>
<gene>
    <name evidence="1" type="ORF">HJG59_017740</name>
</gene>